<dbReference type="InterPro" id="IPR035952">
    <property type="entry name" value="Rhomboid-like_sf"/>
</dbReference>
<evidence type="ECO:0000256" key="13">
    <source>
        <dbReference type="SAM" id="Phobius"/>
    </source>
</evidence>
<evidence type="ECO:0000256" key="3">
    <source>
        <dbReference type="ARBA" id="ARBA00009045"/>
    </source>
</evidence>
<dbReference type="Pfam" id="PF01694">
    <property type="entry name" value="Rhomboid"/>
    <property type="match status" value="1"/>
</dbReference>
<reference evidence="15 16" key="1">
    <citation type="submission" date="2017-04" db="EMBL/GenBank/DDBJ databases">
        <title>Genome sequencing of [Candida] sorbophila.</title>
        <authorList>
            <person name="Ahn J.O."/>
        </authorList>
    </citation>
    <scope>NUCLEOTIDE SEQUENCE [LARGE SCALE GENOMIC DNA]</scope>
    <source>
        <strain evidence="15 16">DS02</strain>
    </source>
</reference>
<keyword evidence="5" id="KW-0645">Protease</keyword>
<keyword evidence="6 13" id="KW-0812">Transmembrane</keyword>
<keyword evidence="8 13" id="KW-1133">Transmembrane helix</keyword>
<evidence type="ECO:0000256" key="10">
    <source>
        <dbReference type="ARBA" id="ARBA00037147"/>
    </source>
</evidence>
<evidence type="ECO:0000259" key="14">
    <source>
        <dbReference type="Pfam" id="PF01694"/>
    </source>
</evidence>
<dbReference type="SUPFAM" id="SSF144091">
    <property type="entry name" value="Rhomboid-like"/>
    <property type="match status" value="1"/>
</dbReference>
<dbReference type="OrthoDB" id="10257275at2759"/>
<feature type="transmembrane region" description="Helical" evidence="13">
    <location>
        <begin position="68"/>
        <end position="89"/>
    </location>
</feature>
<dbReference type="GO" id="GO:0005794">
    <property type="term" value="C:Golgi apparatus"/>
    <property type="evidence" value="ECO:0007669"/>
    <property type="project" value="UniProtKB-SubCell"/>
</dbReference>
<sequence>MVAVDVKEIGAKALHLAKSKPPALTTGMIVFLAFLYFGDTSGRWRDANVLNRDALLELEIGRISMYPLFHLSFLHLLVNLVSFIPLLGMYESVHGTVRTGIVLNVTAVLAGIAYCIIMIILGSDTAVAGASGWVFTWLAYFAWKQHEVNPKITLAGRIPMLTWATPLIPLVLSAIVFPSSSLLGHVLGLLVGYAYGMGYINFLIEPSTNVVEWIESKITPVIAILSYIVTWVTEVEARQLRTQSVGNILPISQPGSSIAASNGPGHVLGSE</sequence>
<dbReference type="PANTHER" id="PTHR43066">
    <property type="entry name" value="RHOMBOID-RELATED PROTEIN"/>
    <property type="match status" value="1"/>
</dbReference>
<dbReference type="Gene3D" id="1.20.1540.10">
    <property type="entry name" value="Rhomboid-like"/>
    <property type="match status" value="1"/>
</dbReference>
<evidence type="ECO:0000256" key="2">
    <source>
        <dbReference type="ARBA" id="ARBA00004257"/>
    </source>
</evidence>
<dbReference type="InterPro" id="IPR022764">
    <property type="entry name" value="Peptidase_S54_rhomboid_dom"/>
</dbReference>
<comment type="similarity">
    <text evidence="3">Belongs to the peptidase S54 family.</text>
</comment>
<name>A0A2T0FD54_9ASCO</name>
<keyword evidence="7" id="KW-0378">Hydrolase</keyword>
<dbReference type="RefSeq" id="XP_024662815.1">
    <property type="nucleotide sequence ID" value="XM_024807047.1"/>
</dbReference>
<dbReference type="EMBL" id="NDIQ01000001">
    <property type="protein sequence ID" value="PRT52869.1"/>
    <property type="molecule type" value="Genomic_DNA"/>
</dbReference>
<feature type="transmembrane region" description="Helical" evidence="13">
    <location>
        <begin position="182"/>
        <end position="204"/>
    </location>
</feature>
<keyword evidence="16" id="KW-1185">Reference proteome</keyword>
<evidence type="ECO:0000256" key="8">
    <source>
        <dbReference type="ARBA" id="ARBA00022989"/>
    </source>
</evidence>
<accession>A0A2T0FD54</accession>
<evidence type="ECO:0000256" key="6">
    <source>
        <dbReference type="ARBA" id="ARBA00022692"/>
    </source>
</evidence>
<dbReference type="PANTHER" id="PTHR43066:SF1">
    <property type="entry name" value="RHOMBOID PROTEIN 2"/>
    <property type="match status" value="1"/>
</dbReference>
<protein>
    <recommendedName>
        <fullName evidence="11">Rhomboid-type serine protease 2</fullName>
        <ecNumber evidence="4">3.4.21.105</ecNumber>
    </recommendedName>
    <alternativeName>
        <fullName evidence="12">Rhomboid protein 2</fullName>
    </alternativeName>
</protein>
<evidence type="ECO:0000313" key="16">
    <source>
        <dbReference type="Proteomes" id="UP000238350"/>
    </source>
</evidence>
<dbReference type="GO" id="GO:0006508">
    <property type="term" value="P:proteolysis"/>
    <property type="evidence" value="ECO:0007669"/>
    <property type="project" value="UniProtKB-KW"/>
</dbReference>
<feature type="transmembrane region" description="Helical" evidence="13">
    <location>
        <begin position="101"/>
        <end position="120"/>
    </location>
</feature>
<evidence type="ECO:0000256" key="4">
    <source>
        <dbReference type="ARBA" id="ARBA00013039"/>
    </source>
</evidence>
<proteinExistence type="inferred from homology"/>
<dbReference type="AlphaFoldDB" id="A0A2T0FD54"/>
<organism evidence="15 16">
    <name type="scientific">Wickerhamiella sorbophila</name>
    <dbReference type="NCBI Taxonomy" id="45607"/>
    <lineage>
        <taxon>Eukaryota</taxon>
        <taxon>Fungi</taxon>
        <taxon>Dikarya</taxon>
        <taxon>Ascomycota</taxon>
        <taxon>Saccharomycotina</taxon>
        <taxon>Dipodascomycetes</taxon>
        <taxon>Dipodascales</taxon>
        <taxon>Trichomonascaceae</taxon>
        <taxon>Wickerhamiella</taxon>
    </lineage>
</organism>
<evidence type="ECO:0000313" key="15">
    <source>
        <dbReference type="EMBL" id="PRT52869.1"/>
    </source>
</evidence>
<keyword evidence="9 13" id="KW-0472">Membrane</keyword>
<dbReference type="GeneID" id="36514238"/>
<comment type="subcellular location">
    <subcellularLocation>
        <location evidence="2">Golgi apparatus</location>
        <location evidence="2">cis-Golgi network membrane</location>
        <topology evidence="2">Multi-pass membrane protein</topology>
    </subcellularLocation>
</comment>
<gene>
    <name evidence="15" type="ORF">B9G98_00489</name>
</gene>
<feature type="transmembrane region" description="Helical" evidence="13">
    <location>
        <begin position="21"/>
        <end position="38"/>
    </location>
</feature>
<dbReference type="Proteomes" id="UP000238350">
    <property type="component" value="Unassembled WGS sequence"/>
</dbReference>
<comment type="caution">
    <text evidence="15">The sequence shown here is derived from an EMBL/GenBank/DDBJ whole genome shotgun (WGS) entry which is preliminary data.</text>
</comment>
<evidence type="ECO:0000256" key="9">
    <source>
        <dbReference type="ARBA" id="ARBA00023136"/>
    </source>
</evidence>
<evidence type="ECO:0000256" key="11">
    <source>
        <dbReference type="ARBA" id="ARBA00039804"/>
    </source>
</evidence>
<dbReference type="STRING" id="45607.A0A2T0FD54"/>
<dbReference type="GO" id="GO:0016020">
    <property type="term" value="C:membrane"/>
    <property type="evidence" value="ECO:0007669"/>
    <property type="project" value="InterPro"/>
</dbReference>
<feature type="domain" description="Peptidase S54 rhomboid" evidence="14">
    <location>
        <begin position="60"/>
        <end position="199"/>
    </location>
</feature>
<evidence type="ECO:0000256" key="1">
    <source>
        <dbReference type="ARBA" id="ARBA00000156"/>
    </source>
</evidence>
<evidence type="ECO:0000256" key="5">
    <source>
        <dbReference type="ARBA" id="ARBA00022670"/>
    </source>
</evidence>
<evidence type="ECO:0000256" key="7">
    <source>
        <dbReference type="ARBA" id="ARBA00022801"/>
    </source>
</evidence>
<feature type="transmembrane region" description="Helical" evidence="13">
    <location>
        <begin position="155"/>
        <end position="176"/>
    </location>
</feature>
<dbReference type="GO" id="GO:0004252">
    <property type="term" value="F:serine-type endopeptidase activity"/>
    <property type="evidence" value="ECO:0007669"/>
    <property type="project" value="InterPro"/>
</dbReference>
<feature type="transmembrane region" description="Helical" evidence="13">
    <location>
        <begin position="126"/>
        <end position="143"/>
    </location>
</feature>
<comment type="function">
    <text evidence="10">Probable rhomboid-type serine protease that catalyzes intramembrane proteolysis.</text>
</comment>
<dbReference type="EC" id="3.4.21.105" evidence="4"/>
<evidence type="ECO:0000256" key="12">
    <source>
        <dbReference type="ARBA" id="ARBA00042081"/>
    </source>
</evidence>
<comment type="catalytic activity">
    <reaction evidence="1">
        <text>Cleaves type-1 transmembrane domains using a catalytic dyad composed of serine and histidine that are contributed by different transmembrane domains.</text>
        <dbReference type="EC" id="3.4.21.105"/>
    </reaction>
</comment>